<dbReference type="InterPro" id="IPR015943">
    <property type="entry name" value="WD40/YVTN_repeat-like_dom_sf"/>
</dbReference>
<dbReference type="PANTHER" id="PTHR44666">
    <property type="entry name" value="WD REPEAT-CONTAINING PROTEIN 53"/>
    <property type="match status" value="1"/>
</dbReference>
<dbReference type="InterPro" id="IPR036322">
    <property type="entry name" value="WD40_repeat_dom_sf"/>
</dbReference>
<proteinExistence type="predicted"/>
<accession>A0AAW0GW31</accession>
<dbReference type="PANTHER" id="PTHR44666:SF1">
    <property type="entry name" value="WD REPEAT-CONTAINING PROTEIN 53"/>
    <property type="match status" value="1"/>
</dbReference>
<reference evidence="1 2" key="1">
    <citation type="submission" date="2022-09" db="EMBL/GenBank/DDBJ databases">
        <authorList>
            <person name="Palmer J.M."/>
        </authorList>
    </citation>
    <scope>NUCLEOTIDE SEQUENCE [LARGE SCALE GENOMIC DNA]</scope>
    <source>
        <strain evidence="1 2">DSM 7382</strain>
    </source>
</reference>
<name>A0AAW0GW31_9APHY</name>
<keyword evidence="2" id="KW-1185">Reference proteome</keyword>
<dbReference type="Proteomes" id="UP001385951">
    <property type="component" value="Unassembled WGS sequence"/>
</dbReference>
<dbReference type="AlphaFoldDB" id="A0AAW0GW31"/>
<gene>
    <name evidence="1" type="ORF">QCA50_003346</name>
</gene>
<dbReference type="InterPro" id="IPR042453">
    <property type="entry name" value="WDR53"/>
</dbReference>
<dbReference type="SUPFAM" id="SSF50978">
    <property type="entry name" value="WD40 repeat-like"/>
    <property type="match status" value="1"/>
</dbReference>
<evidence type="ECO:0000313" key="2">
    <source>
        <dbReference type="Proteomes" id="UP001385951"/>
    </source>
</evidence>
<evidence type="ECO:0000313" key="1">
    <source>
        <dbReference type="EMBL" id="KAK7693774.1"/>
    </source>
</evidence>
<protein>
    <recommendedName>
        <fullName evidence="3">WD40 repeat-like protein</fullName>
    </recommendedName>
</protein>
<dbReference type="EMBL" id="JASBNA010000003">
    <property type="protein sequence ID" value="KAK7693774.1"/>
    <property type="molecule type" value="Genomic_DNA"/>
</dbReference>
<evidence type="ECO:0008006" key="3">
    <source>
        <dbReference type="Google" id="ProtNLM"/>
    </source>
</evidence>
<comment type="caution">
    <text evidence="1">The sequence shown here is derived from an EMBL/GenBank/DDBJ whole genome shotgun (WGS) entry which is preliminary data.</text>
</comment>
<dbReference type="Gene3D" id="2.130.10.10">
    <property type="entry name" value="YVTN repeat-like/Quinoprotein amine dehydrogenase"/>
    <property type="match status" value="1"/>
</dbReference>
<sequence length="314" mass="33813">MVTTNYTLADLINIPAPASALSTIIQDKIAVGSVDGSVRLYELPSTKVAKAITKLGEEVASLAWENPSSQHVWIASGIKARRFDLQVKKIILSLEDALNEVQLGEDDEDVLNELSINHSKKVLTFCSDNGTVGVLDLTDNRITRMKNKHGSISSSVKFVPDRPAEIVSGGYDSAMLHFDHSQRNQLSQLDIAATPPESGISLSPPFVLSTAISSTGLIAAGIADGRLWIGSGGDKLSPINSKPGKKRARKWGGLQEENGTFLRIAEGPVVACAFVNDQTLVTASLLGKLVVTRFPTLRLENSRSILFGTQRRLL</sequence>
<organism evidence="1 2">
    <name type="scientific">Cerrena zonata</name>
    <dbReference type="NCBI Taxonomy" id="2478898"/>
    <lineage>
        <taxon>Eukaryota</taxon>
        <taxon>Fungi</taxon>
        <taxon>Dikarya</taxon>
        <taxon>Basidiomycota</taxon>
        <taxon>Agaricomycotina</taxon>
        <taxon>Agaricomycetes</taxon>
        <taxon>Polyporales</taxon>
        <taxon>Cerrenaceae</taxon>
        <taxon>Cerrena</taxon>
    </lineage>
</organism>